<feature type="transmembrane region" description="Helical" evidence="1">
    <location>
        <begin position="92"/>
        <end position="118"/>
    </location>
</feature>
<dbReference type="PANTHER" id="PTHR40465">
    <property type="entry name" value="CHROMOSOME 1, WHOLE GENOME SHOTGUN SEQUENCE"/>
    <property type="match status" value="1"/>
</dbReference>
<organism evidence="3 4">
    <name type="scientific">Mycena venus</name>
    <dbReference type="NCBI Taxonomy" id="2733690"/>
    <lineage>
        <taxon>Eukaryota</taxon>
        <taxon>Fungi</taxon>
        <taxon>Dikarya</taxon>
        <taxon>Basidiomycota</taxon>
        <taxon>Agaricomycotina</taxon>
        <taxon>Agaricomycetes</taxon>
        <taxon>Agaricomycetidae</taxon>
        <taxon>Agaricales</taxon>
        <taxon>Marasmiineae</taxon>
        <taxon>Mycenaceae</taxon>
        <taxon>Mycena</taxon>
    </lineage>
</organism>
<accession>A0A8H6XIS1</accession>
<keyword evidence="1" id="KW-0812">Transmembrane</keyword>
<gene>
    <name evidence="3" type="ORF">MVEN_01880000</name>
</gene>
<protein>
    <recommendedName>
        <fullName evidence="2">DUF6534 domain-containing protein</fullName>
    </recommendedName>
</protein>
<sequence length="266" mass="30041">MTSLLTPARSLLHANNVAIRSVHGACAGWYTGQLGFDGNAYRTDKYQTQYPHEPSWRKALVYWVFLLEVAQTGVSSHYAYSVLSLSWGDPTIFVKLLWSTITTPIFTGLTALSVQLFFAWRIYQLKGRDLWGRIVCGLIAILAVVQALTVCIADVKFSRTRALSDLVKFKTLVTFWLIDTVVCDTLITITMIFILYQYRKRTPWKQTDTIITKLMVHTLETGAVTSAGALLYLILYLAYPYNNVNEIPTLTLGKLNVSFLESNVLH</sequence>
<feature type="transmembrane region" description="Helical" evidence="1">
    <location>
        <begin position="175"/>
        <end position="198"/>
    </location>
</feature>
<keyword evidence="1" id="KW-1133">Transmembrane helix</keyword>
<feature type="transmembrane region" description="Helical" evidence="1">
    <location>
        <begin position="60"/>
        <end position="80"/>
    </location>
</feature>
<evidence type="ECO:0000256" key="1">
    <source>
        <dbReference type="SAM" id="Phobius"/>
    </source>
</evidence>
<comment type="caution">
    <text evidence="3">The sequence shown here is derived from an EMBL/GenBank/DDBJ whole genome shotgun (WGS) entry which is preliminary data.</text>
</comment>
<keyword evidence="4" id="KW-1185">Reference proteome</keyword>
<dbReference type="InterPro" id="IPR045339">
    <property type="entry name" value="DUF6534"/>
</dbReference>
<feature type="domain" description="DUF6534" evidence="2">
    <location>
        <begin position="180"/>
        <end position="255"/>
    </location>
</feature>
<evidence type="ECO:0000259" key="2">
    <source>
        <dbReference type="Pfam" id="PF20152"/>
    </source>
</evidence>
<dbReference type="AlphaFoldDB" id="A0A8H6XIS1"/>
<evidence type="ECO:0000313" key="3">
    <source>
        <dbReference type="EMBL" id="KAF7341429.1"/>
    </source>
</evidence>
<feature type="transmembrane region" description="Helical" evidence="1">
    <location>
        <begin position="130"/>
        <end position="155"/>
    </location>
</feature>
<dbReference type="EMBL" id="JACAZI010000018">
    <property type="protein sequence ID" value="KAF7341429.1"/>
    <property type="molecule type" value="Genomic_DNA"/>
</dbReference>
<evidence type="ECO:0000313" key="4">
    <source>
        <dbReference type="Proteomes" id="UP000620124"/>
    </source>
</evidence>
<name>A0A8H6XIS1_9AGAR</name>
<proteinExistence type="predicted"/>
<dbReference type="PANTHER" id="PTHR40465:SF1">
    <property type="entry name" value="DUF6534 DOMAIN-CONTAINING PROTEIN"/>
    <property type="match status" value="1"/>
</dbReference>
<reference evidence="3" key="1">
    <citation type="submission" date="2020-05" db="EMBL/GenBank/DDBJ databases">
        <title>Mycena genomes resolve the evolution of fungal bioluminescence.</title>
        <authorList>
            <person name="Tsai I.J."/>
        </authorList>
    </citation>
    <scope>NUCLEOTIDE SEQUENCE</scope>
    <source>
        <strain evidence="3">CCC161011</strain>
    </source>
</reference>
<dbReference type="Proteomes" id="UP000620124">
    <property type="component" value="Unassembled WGS sequence"/>
</dbReference>
<feature type="transmembrane region" description="Helical" evidence="1">
    <location>
        <begin position="219"/>
        <end position="239"/>
    </location>
</feature>
<dbReference type="OrthoDB" id="2873803at2759"/>
<keyword evidence="1" id="KW-0472">Membrane</keyword>
<dbReference type="Pfam" id="PF20152">
    <property type="entry name" value="DUF6534"/>
    <property type="match status" value="1"/>
</dbReference>